<accession>A0A285L9T6</accession>
<dbReference type="EMBL" id="OBEG01000003">
    <property type="protein sequence ID" value="SNY81708.1"/>
    <property type="molecule type" value="Genomic_DNA"/>
</dbReference>
<sequence>MRDRYDNMINMATIEERVIALLKANLADADGIKPATNILDMDSSAYRQELAIQAIENEYDIELPSAGIEAFSTVGELIKFIAEAKG</sequence>
<gene>
    <name evidence="1" type="ORF">SAMN04244553_3314</name>
</gene>
<dbReference type="SUPFAM" id="SSF47336">
    <property type="entry name" value="ACP-like"/>
    <property type="match status" value="1"/>
</dbReference>
<evidence type="ECO:0000313" key="1">
    <source>
        <dbReference type="EMBL" id="SNY81708.1"/>
    </source>
</evidence>
<organism evidence="1 2">
    <name type="scientific">Nocardia amikacinitolerans</name>
    <dbReference type="NCBI Taxonomy" id="756689"/>
    <lineage>
        <taxon>Bacteria</taxon>
        <taxon>Bacillati</taxon>
        <taxon>Actinomycetota</taxon>
        <taxon>Actinomycetes</taxon>
        <taxon>Mycobacteriales</taxon>
        <taxon>Nocardiaceae</taxon>
        <taxon>Nocardia</taxon>
    </lineage>
</organism>
<dbReference type="Gene3D" id="1.10.1200.10">
    <property type="entry name" value="ACP-like"/>
    <property type="match status" value="1"/>
</dbReference>
<dbReference type="AlphaFoldDB" id="A0A285L9T6"/>
<name>A0A285L9T6_9NOCA</name>
<reference evidence="1 2" key="1">
    <citation type="submission" date="2017-09" db="EMBL/GenBank/DDBJ databases">
        <authorList>
            <person name="Ehlers B."/>
            <person name="Leendertz F.H."/>
        </authorList>
    </citation>
    <scope>NUCLEOTIDE SEQUENCE [LARGE SCALE GENOMIC DNA]</scope>
    <source>
        <strain evidence="1 2">DSM 45537</strain>
    </source>
</reference>
<dbReference type="InterPro" id="IPR036736">
    <property type="entry name" value="ACP-like_sf"/>
</dbReference>
<dbReference type="RefSeq" id="WP_157107866.1">
    <property type="nucleotide sequence ID" value="NZ_JAMTCX010000015.1"/>
</dbReference>
<dbReference type="Proteomes" id="UP000219565">
    <property type="component" value="Unassembled WGS sequence"/>
</dbReference>
<proteinExistence type="predicted"/>
<evidence type="ECO:0000313" key="2">
    <source>
        <dbReference type="Proteomes" id="UP000219565"/>
    </source>
</evidence>
<keyword evidence="2" id="KW-1185">Reference proteome</keyword>
<protein>
    <submittedName>
        <fullName evidence="1">Acyl carrier protein</fullName>
    </submittedName>
</protein>